<accession>A0A1T4L7J8</accession>
<proteinExistence type="predicted"/>
<evidence type="ECO:0000313" key="2">
    <source>
        <dbReference type="EMBL" id="SJZ50682.1"/>
    </source>
</evidence>
<dbReference type="SUPFAM" id="SSF55729">
    <property type="entry name" value="Acyl-CoA N-acyltransferases (Nat)"/>
    <property type="match status" value="1"/>
</dbReference>
<dbReference type="GO" id="GO:0016747">
    <property type="term" value="F:acyltransferase activity, transferring groups other than amino-acyl groups"/>
    <property type="evidence" value="ECO:0007669"/>
    <property type="project" value="InterPro"/>
</dbReference>
<dbReference type="EMBL" id="FUXA01000005">
    <property type="protein sequence ID" value="SJZ50682.1"/>
    <property type="molecule type" value="Genomic_DNA"/>
</dbReference>
<feature type="domain" description="N-acetyltransferase" evidence="1">
    <location>
        <begin position="47"/>
        <end position="233"/>
    </location>
</feature>
<name>A0A1T4L7J8_9FIRM</name>
<keyword evidence="3" id="KW-1185">Reference proteome</keyword>
<dbReference type="InterPro" id="IPR016181">
    <property type="entry name" value="Acyl_CoA_acyltransferase"/>
</dbReference>
<reference evidence="2 3" key="1">
    <citation type="submission" date="2017-02" db="EMBL/GenBank/DDBJ databases">
        <authorList>
            <person name="Peterson S.W."/>
        </authorList>
    </citation>
    <scope>NUCLEOTIDE SEQUENCE [LARGE SCALE GENOMIC DNA]</scope>
    <source>
        <strain evidence="2 3">ATCC 17233</strain>
    </source>
</reference>
<dbReference type="AlphaFoldDB" id="A0A1T4L7J8"/>
<dbReference type="InterPro" id="IPR025850">
    <property type="entry name" value="SUKH-3"/>
</dbReference>
<sequence>MKRQDLQPKNLLIKCLSLVADKEIDTQNIRDALDVKEADSMKHVHDYEIRYNALSAEEFRLLWESAKGQPLTIEQARLAIWNTLFSVSMYDGDTIIAMARVIEDNGLCYYIKDVMVRLEYRAKGLDKRLIDELNSKSSEMSILIDDQYRHSPHYDKFFESFCKRLEKRFNDIPVFDAAMQFYKTYHYIEYSRDHNSVVCGRNLYDEAYRYLNGIRLEEVVRKLVKDSGIKYLPAASVYLKKGFFRFILINENGEFYLDDGTYLGTEYKKIVESILSGEKEVVPIRNDRIFTSLERHGWNPDKIIDTAPIEDKYRELGFSFFPAAKKFFEVIPTGKYKIWIPRSDDDCYVGFYPNKRMKDPKEFRDEIGEDLLTIASKREADFFISESGKFYVQYAVHTQRIYVTDDLYLFIYYLLINWNGF</sequence>
<protein>
    <submittedName>
        <fullName evidence="2">SUKH-3 immunity protein</fullName>
    </submittedName>
</protein>
<dbReference type="Pfam" id="PF14433">
    <property type="entry name" value="SUKH-3"/>
    <property type="match status" value="1"/>
</dbReference>
<dbReference type="InterPro" id="IPR000182">
    <property type="entry name" value="GNAT_dom"/>
</dbReference>
<dbReference type="PROSITE" id="PS51186">
    <property type="entry name" value="GNAT"/>
    <property type="match status" value="1"/>
</dbReference>
<evidence type="ECO:0000313" key="3">
    <source>
        <dbReference type="Proteomes" id="UP000189857"/>
    </source>
</evidence>
<dbReference type="OrthoDB" id="2087264at2"/>
<dbReference type="RefSeq" id="WP_078786459.1">
    <property type="nucleotide sequence ID" value="NZ_FNHR01000006.1"/>
</dbReference>
<dbReference type="Gene3D" id="3.40.630.30">
    <property type="match status" value="1"/>
</dbReference>
<gene>
    <name evidence="2" type="ORF">SAMN02745110_00714</name>
</gene>
<dbReference type="Proteomes" id="UP000189857">
    <property type="component" value="Unassembled WGS sequence"/>
</dbReference>
<evidence type="ECO:0000259" key="1">
    <source>
        <dbReference type="PROSITE" id="PS51186"/>
    </source>
</evidence>
<organism evidence="2 3">
    <name type="scientific">Eubacterium ruminantium</name>
    <dbReference type="NCBI Taxonomy" id="42322"/>
    <lineage>
        <taxon>Bacteria</taxon>
        <taxon>Bacillati</taxon>
        <taxon>Bacillota</taxon>
        <taxon>Clostridia</taxon>
        <taxon>Eubacteriales</taxon>
        <taxon>Eubacteriaceae</taxon>
        <taxon>Eubacterium</taxon>
    </lineage>
</organism>